<name>A0A2U3BCM9_9VIBR</name>
<comment type="caution">
    <text evidence="2">The sequence shown here is derived from an EMBL/GenBank/DDBJ whole genome shotgun (WGS) entry which is preliminary data.</text>
</comment>
<dbReference type="EMBL" id="QFWT01000002">
    <property type="protein sequence ID" value="PWI34530.1"/>
    <property type="molecule type" value="Genomic_DNA"/>
</dbReference>
<organism evidence="2 3">
    <name type="scientific">Vibrio albus</name>
    <dbReference type="NCBI Taxonomy" id="2200953"/>
    <lineage>
        <taxon>Bacteria</taxon>
        <taxon>Pseudomonadati</taxon>
        <taxon>Pseudomonadota</taxon>
        <taxon>Gammaproteobacteria</taxon>
        <taxon>Vibrionales</taxon>
        <taxon>Vibrionaceae</taxon>
        <taxon>Vibrio</taxon>
    </lineage>
</organism>
<keyword evidence="1" id="KW-0472">Membrane</keyword>
<dbReference type="InterPro" id="IPR007495">
    <property type="entry name" value="NqrM"/>
</dbReference>
<accession>A0A2U3BCM9</accession>
<reference evidence="2 3" key="1">
    <citation type="submission" date="2018-05" db="EMBL/GenBank/DDBJ databases">
        <title>Vibrio limimaris sp. nov., isolated from marine sediment.</title>
        <authorList>
            <person name="Li C.-M."/>
        </authorList>
    </citation>
    <scope>NUCLEOTIDE SEQUENCE [LARGE SCALE GENOMIC DNA]</scope>
    <source>
        <strain evidence="2 3">E4404</strain>
    </source>
</reference>
<evidence type="ECO:0000256" key="1">
    <source>
        <dbReference type="SAM" id="Phobius"/>
    </source>
</evidence>
<evidence type="ECO:0008006" key="4">
    <source>
        <dbReference type="Google" id="ProtNLM"/>
    </source>
</evidence>
<sequence>MTIVLITFGVFLIVILLMAIGVILNKKTIKGSCGGLNNVGVERVCNCEDTCEEHQQTLYQISEPGESDKEK</sequence>
<dbReference type="PANTHER" id="PTHR40691:SF3">
    <property type="entry name" value="(NA+)-NQR MATURATION NQRM"/>
    <property type="match status" value="1"/>
</dbReference>
<dbReference type="AlphaFoldDB" id="A0A2U3BCM9"/>
<dbReference type="Proteomes" id="UP000245362">
    <property type="component" value="Unassembled WGS sequence"/>
</dbReference>
<gene>
    <name evidence="2" type="ORF">DI392_05325</name>
</gene>
<evidence type="ECO:0000313" key="3">
    <source>
        <dbReference type="Proteomes" id="UP000245362"/>
    </source>
</evidence>
<evidence type="ECO:0000313" key="2">
    <source>
        <dbReference type="EMBL" id="PWI34530.1"/>
    </source>
</evidence>
<proteinExistence type="predicted"/>
<keyword evidence="3" id="KW-1185">Reference proteome</keyword>
<keyword evidence="1" id="KW-0812">Transmembrane</keyword>
<keyword evidence="1" id="KW-1133">Transmembrane helix</keyword>
<dbReference type="OrthoDB" id="8455822at2"/>
<protein>
    <recommendedName>
        <fullName evidence="4">(Na+)-NQR maturation NqrM</fullName>
    </recommendedName>
</protein>
<feature type="transmembrane region" description="Helical" evidence="1">
    <location>
        <begin position="6"/>
        <end position="24"/>
    </location>
</feature>
<dbReference type="RefSeq" id="WP_109318866.1">
    <property type="nucleotide sequence ID" value="NZ_QFWT01000002.1"/>
</dbReference>
<dbReference type="PANTHER" id="PTHR40691">
    <property type="entry name" value="(NA+)-NQR MATURATION NQRM"/>
    <property type="match status" value="1"/>
</dbReference>
<dbReference type="Pfam" id="PF04400">
    <property type="entry name" value="NqrM"/>
    <property type="match status" value="1"/>
</dbReference>